<sequence>MNDVLQECNELLNLDDLLQEINLHVVYADRQTNLAMMFLNKATKVYKNQKFISRPLAQVYQYYADKNKNAKQPALDDIDDAWIQNHLLILLDFDSSWRQAQKHLSDIKQKQQEYLNQQKIDELTFSKHQTQKQQEKSALEKQIRDKKQELAVVLAPEMESLLSFLPSIFKDFWTVVRPDELANIAGLLTPPQIPSPIQNPSDQAVKSKLRQFVLLDDDQQTQIIGFCRLLKQDFDLTIHIQFRPLIGDLD</sequence>
<reference evidence="3" key="1">
    <citation type="submission" date="2017-03" db="EMBL/GenBank/DDBJ databases">
        <title>Draft genome sequence of Moraxella equi CCUG 4950T type strain.</title>
        <authorList>
            <person name="Salva-Serra F."/>
            <person name="Engstrom-Jakobsson H."/>
            <person name="Thorell K."/>
            <person name="Jaen-Luchoro D."/>
            <person name="Gonzales-Siles L."/>
            <person name="Karlsson R."/>
            <person name="Yazdan S."/>
            <person name="Boulund F."/>
            <person name="Johnning A."/>
            <person name="Engstrand L."/>
            <person name="Kristiansson E."/>
            <person name="Moore E."/>
        </authorList>
    </citation>
    <scope>NUCLEOTIDE SEQUENCE [LARGE SCALE GENOMIC DNA]</scope>
    <source>
        <strain evidence="3">CCUG 4441</strain>
    </source>
</reference>
<dbReference type="EMBL" id="UGQC01000001">
    <property type="protein sequence ID" value="STZ00635.1"/>
    <property type="molecule type" value="Genomic_DNA"/>
</dbReference>
<organism evidence="1 3">
    <name type="scientific">Moraxella lacunata</name>
    <dbReference type="NCBI Taxonomy" id="477"/>
    <lineage>
        <taxon>Bacteria</taxon>
        <taxon>Pseudomonadati</taxon>
        <taxon>Pseudomonadota</taxon>
        <taxon>Gammaproteobacteria</taxon>
        <taxon>Moraxellales</taxon>
        <taxon>Moraxellaceae</taxon>
        <taxon>Moraxella</taxon>
    </lineage>
</organism>
<dbReference type="Proteomes" id="UP000191025">
    <property type="component" value="Unassembled WGS sequence"/>
</dbReference>
<evidence type="ECO:0000313" key="1">
    <source>
        <dbReference type="EMBL" id="OPH33193.1"/>
    </source>
</evidence>
<evidence type="ECO:0000313" key="2">
    <source>
        <dbReference type="EMBL" id="STZ00635.1"/>
    </source>
</evidence>
<dbReference type="RefSeq" id="WP_062500584.1">
    <property type="nucleotide sequence ID" value="NZ_MXAN01000128.1"/>
</dbReference>
<keyword evidence="4" id="KW-1185">Reference proteome</keyword>
<dbReference type="GeneID" id="302270585"/>
<reference evidence="2 4" key="3">
    <citation type="submission" date="2018-06" db="EMBL/GenBank/DDBJ databases">
        <authorList>
            <consortium name="Pathogen Informatics"/>
            <person name="Doyle S."/>
        </authorList>
    </citation>
    <scope>NUCLEOTIDE SEQUENCE [LARGE SCALE GENOMIC DNA]</scope>
    <source>
        <strain evidence="2 4">NCTC7911</strain>
    </source>
</reference>
<name>A0A1V4GKP8_MORLA</name>
<evidence type="ECO:0000313" key="3">
    <source>
        <dbReference type="Proteomes" id="UP000191025"/>
    </source>
</evidence>
<proteinExistence type="predicted"/>
<protein>
    <submittedName>
        <fullName evidence="1">Uncharacterized protein</fullName>
    </submittedName>
</protein>
<accession>A0A1V4GKP8</accession>
<gene>
    <name evidence="1" type="ORF">B5J94_13505</name>
    <name evidence="2" type="ORF">NCTC7911_02045</name>
</gene>
<dbReference type="Proteomes" id="UP000254107">
    <property type="component" value="Unassembled WGS sequence"/>
</dbReference>
<reference evidence="1" key="2">
    <citation type="submission" date="2017-03" db="EMBL/GenBank/DDBJ databases">
        <authorList>
            <person name="Afonso C.L."/>
            <person name="Miller P.J."/>
            <person name="Scott M.A."/>
            <person name="Spackman E."/>
            <person name="Goraichik I."/>
            <person name="Dimitrov K.M."/>
            <person name="Suarez D.L."/>
            <person name="Swayne D.E."/>
        </authorList>
    </citation>
    <scope>NUCLEOTIDE SEQUENCE</scope>
    <source>
        <strain evidence="1">CCUG 4441</strain>
    </source>
</reference>
<evidence type="ECO:0000313" key="4">
    <source>
        <dbReference type="Proteomes" id="UP000254107"/>
    </source>
</evidence>
<dbReference type="EMBL" id="MXAN01000128">
    <property type="protein sequence ID" value="OPH33193.1"/>
    <property type="molecule type" value="Genomic_DNA"/>
</dbReference>
<dbReference type="AlphaFoldDB" id="A0A1V4GKP8"/>